<reference evidence="1" key="1">
    <citation type="journal article" date="2023" name="Mol. Phylogenet. Evol.">
        <title>Genome-scale phylogeny and comparative genomics of the fungal order Sordariales.</title>
        <authorList>
            <person name="Hensen N."/>
            <person name="Bonometti L."/>
            <person name="Westerberg I."/>
            <person name="Brannstrom I.O."/>
            <person name="Guillou S."/>
            <person name="Cros-Aarteil S."/>
            <person name="Calhoun S."/>
            <person name="Haridas S."/>
            <person name="Kuo A."/>
            <person name="Mondo S."/>
            <person name="Pangilinan J."/>
            <person name="Riley R."/>
            <person name="LaButti K."/>
            <person name="Andreopoulos B."/>
            <person name="Lipzen A."/>
            <person name="Chen C."/>
            <person name="Yan M."/>
            <person name="Daum C."/>
            <person name="Ng V."/>
            <person name="Clum A."/>
            <person name="Steindorff A."/>
            <person name="Ohm R.A."/>
            <person name="Martin F."/>
            <person name="Silar P."/>
            <person name="Natvig D.O."/>
            <person name="Lalanne C."/>
            <person name="Gautier V."/>
            <person name="Ament-Velasquez S.L."/>
            <person name="Kruys A."/>
            <person name="Hutchinson M.I."/>
            <person name="Powell A.J."/>
            <person name="Barry K."/>
            <person name="Miller A.N."/>
            <person name="Grigoriev I.V."/>
            <person name="Debuchy R."/>
            <person name="Gladieux P."/>
            <person name="Hiltunen Thoren M."/>
            <person name="Johannesson H."/>
        </authorList>
    </citation>
    <scope>NUCLEOTIDE SEQUENCE</scope>
    <source>
        <strain evidence="1">FGSC 1904</strain>
    </source>
</reference>
<dbReference type="Proteomes" id="UP001281003">
    <property type="component" value="Unassembled WGS sequence"/>
</dbReference>
<name>A0AAE0UD58_SORBR</name>
<reference evidence="1" key="2">
    <citation type="submission" date="2023-07" db="EMBL/GenBank/DDBJ databases">
        <authorList>
            <consortium name="Lawrence Berkeley National Laboratory"/>
            <person name="Haridas S."/>
            <person name="Hensen N."/>
            <person name="Bonometti L."/>
            <person name="Westerberg I."/>
            <person name="Brannstrom I.O."/>
            <person name="Guillou S."/>
            <person name="Cros-Aarteil S."/>
            <person name="Calhoun S."/>
            <person name="Kuo A."/>
            <person name="Mondo S."/>
            <person name="Pangilinan J."/>
            <person name="Riley R."/>
            <person name="LaButti K."/>
            <person name="Andreopoulos B."/>
            <person name="Lipzen A."/>
            <person name="Chen C."/>
            <person name="Yanf M."/>
            <person name="Daum C."/>
            <person name="Ng V."/>
            <person name="Clum A."/>
            <person name="Steindorff A."/>
            <person name="Ohm R."/>
            <person name="Martin F."/>
            <person name="Silar P."/>
            <person name="Natvig D."/>
            <person name="Lalanne C."/>
            <person name="Gautier V."/>
            <person name="Ament-velasquez S.L."/>
            <person name="Kruys A."/>
            <person name="Hutchinson M.I."/>
            <person name="Powell A.J."/>
            <person name="Barry K."/>
            <person name="Miller A.N."/>
            <person name="Grigoriev I.V."/>
            <person name="Debuchy R."/>
            <person name="Gladieux P."/>
            <person name="Thoren M.H."/>
            <person name="Johannesson H."/>
        </authorList>
    </citation>
    <scope>NUCLEOTIDE SEQUENCE</scope>
    <source>
        <strain evidence="1">FGSC 1904</strain>
    </source>
</reference>
<dbReference type="EMBL" id="JAUTDP010000004">
    <property type="protein sequence ID" value="KAK3399743.1"/>
    <property type="molecule type" value="Genomic_DNA"/>
</dbReference>
<gene>
    <name evidence="1" type="ORF">B0T20DRAFT_477584</name>
</gene>
<comment type="caution">
    <text evidence="1">The sequence shown here is derived from an EMBL/GenBank/DDBJ whole genome shotgun (WGS) entry which is preliminary data.</text>
</comment>
<dbReference type="AlphaFoldDB" id="A0AAE0UD58"/>
<keyword evidence="2" id="KW-1185">Reference proteome</keyword>
<sequence>MEPGQTQSLAVDSILLLQRRRVRKDRDESRHLGDYFNTLKKQHRTRKEEMADGSHRRVIVMCWDAGDELSLLKDYSSDFLERKPEDIKLWDLQLWSPVLKRFGD</sequence>
<accession>A0AAE0UD58</accession>
<evidence type="ECO:0000313" key="1">
    <source>
        <dbReference type="EMBL" id="KAK3399743.1"/>
    </source>
</evidence>
<evidence type="ECO:0000313" key="2">
    <source>
        <dbReference type="Proteomes" id="UP001281003"/>
    </source>
</evidence>
<protein>
    <submittedName>
        <fullName evidence="1">Uncharacterized protein</fullName>
    </submittedName>
</protein>
<proteinExistence type="predicted"/>
<organism evidence="1 2">
    <name type="scientific">Sordaria brevicollis</name>
    <dbReference type="NCBI Taxonomy" id="83679"/>
    <lineage>
        <taxon>Eukaryota</taxon>
        <taxon>Fungi</taxon>
        <taxon>Dikarya</taxon>
        <taxon>Ascomycota</taxon>
        <taxon>Pezizomycotina</taxon>
        <taxon>Sordariomycetes</taxon>
        <taxon>Sordariomycetidae</taxon>
        <taxon>Sordariales</taxon>
        <taxon>Sordariaceae</taxon>
        <taxon>Sordaria</taxon>
    </lineage>
</organism>